<dbReference type="EC" id="2.4.2.2" evidence="3"/>
<sequence length="103" mass="11581">MEFKNVNVVKEANVYFGGKVTSRTVIFENGERKTLGFMMAGEYEFNTDASETMEILGGGMSVMLPDEKEYTLYSAGQSYIVPGKSSFKMIVAEYVDYCCSYKQ</sequence>
<dbReference type="GO" id="GO:0009032">
    <property type="term" value="F:thymidine phosphorylase activity"/>
    <property type="evidence" value="ECO:0007669"/>
    <property type="project" value="RHEA"/>
</dbReference>
<evidence type="ECO:0000313" key="4">
    <source>
        <dbReference type="EMBL" id="SHJ70608.1"/>
    </source>
</evidence>
<dbReference type="EC" id="2.4.2.1" evidence="3"/>
<dbReference type="CDD" id="cd20296">
    <property type="entry name" value="cupin_PpnP-like"/>
    <property type="match status" value="1"/>
</dbReference>
<comment type="similarity">
    <text evidence="3">Belongs to the nucleoside phosphorylase PpnP family.</text>
</comment>
<dbReference type="RefSeq" id="WP_073994630.1">
    <property type="nucleotide sequence ID" value="NZ_FQYT01000036.1"/>
</dbReference>
<dbReference type="Pfam" id="PF06865">
    <property type="entry name" value="Ppnp"/>
    <property type="match status" value="1"/>
</dbReference>
<comment type="catalytic activity">
    <reaction evidence="3">
        <text>a purine D-ribonucleoside + phosphate = a purine nucleobase + alpha-D-ribose 1-phosphate</text>
        <dbReference type="Rhea" id="RHEA:19805"/>
        <dbReference type="ChEBI" id="CHEBI:26386"/>
        <dbReference type="ChEBI" id="CHEBI:43474"/>
        <dbReference type="ChEBI" id="CHEBI:57720"/>
        <dbReference type="ChEBI" id="CHEBI:142355"/>
        <dbReference type="EC" id="2.4.2.1"/>
    </reaction>
</comment>
<dbReference type="InterPro" id="IPR014710">
    <property type="entry name" value="RmlC-like_jellyroll"/>
</dbReference>
<dbReference type="OrthoDB" id="9793848at2"/>
<protein>
    <recommendedName>
        <fullName evidence="3">Pyrimidine/purine nucleoside phosphorylase</fullName>
        <ecNumber evidence="3">2.4.2.1</ecNumber>
        <ecNumber evidence="3">2.4.2.2</ecNumber>
    </recommendedName>
    <alternativeName>
        <fullName evidence="3">Adenosine phosphorylase</fullName>
    </alternativeName>
    <alternativeName>
        <fullName evidence="3">Cytidine phosphorylase</fullName>
    </alternativeName>
    <alternativeName>
        <fullName evidence="3">Guanosine phosphorylase</fullName>
    </alternativeName>
    <alternativeName>
        <fullName evidence="3">Inosine phosphorylase</fullName>
    </alternativeName>
    <alternativeName>
        <fullName evidence="3">Thymidine phosphorylase</fullName>
    </alternativeName>
    <alternativeName>
        <fullName evidence="3">Uridine phosphorylase</fullName>
    </alternativeName>
    <alternativeName>
        <fullName evidence="3">Xanthosine phosphorylase</fullName>
    </alternativeName>
</protein>
<evidence type="ECO:0000256" key="2">
    <source>
        <dbReference type="ARBA" id="ARBA00022679"/>
    </source>
</evidence>
<dbReference type="GO" id="GO:0004731">
    <property type="term" value="F:purine-nucleoside phosphorylase activity"/>
    <property type="evidence" value="ECO:0007669"/>
    <property type="project" value="UniProtKB-UniRule"/>
</dbReference>
<comment type="catalytic activity">
    <reaction evidence="3">
        <text>thymidine + phosphate = 2-deoxy-alpha-D-ribose 1-phosphate + thymine</text>
        <dbReference type="Rhea" id="RHEA:16037"/>
        <dbReference type="ChEBI" id="CHEBI:17748"/>
        <dbReference type="ChEBI" id="CHEBI:17821"/>
        <dbReference type="ChEBI" id="CHEBI:43474"/>
        <dbReference type="ChEBI" id="CHEBI:57259"/>
        <dbReference type="EC" id="2.4.2.2"/>
    </reaction>
</comment>
<dbReference type="GO" id="GO:0047975">
    <property type="term" value="F:guanosine phosphorylase activity"/>
    <property type="evidence" value="ECO:0007669"/>
    <property type="project" value="RHEA"/>
</dbReference>
<dbReference type="GO" id="GO:0005829">
    <property type="term" value="C:cytosol"/>
    <property type="evidence" value="ECO:0007669"/>
    <property type="project" value="TreeGrafter"/>
</dbReference>
<comment type="catalytic activity">
    <reaction evidence="3">
        <text>guanosine + phosphate = alpha-D-ribose 1-phosphate + guanine</text>
        <dbReference type="Rhea" id="RHEA:13233"/>
        <dbReference type="ChEBI" id="CHEBI:16235"/>
        <dbReference type="ChEBI" id="CHEBI:16750"/>
        <dbReference type="ChEBI" id="CHEBI:43474"/>
        <dbReference type="ChEBI" id="CHEBI:57720"/>
        <dbReference type="EC" id="2.4.2.1"/>
    </reaction>
</comment>
<evidence type="ECO:0000313" key="5">
    <source>
        <dbReference type="Proteomes" id="UP000184342"/>
    </source>
</evidence>
<comment type="catalytic activity">
    <reaction evidence="3">
        <text>xanthosine + phosphate = alpha-D-ribose 1-phosphate + xanthine</text>
        <dbReference type="Rhea" id="RHEA:27638"/>
        <dbReference type="ChEBI" id="CHEBI:17712"/>
        <dbReference type="ChEBI" id="CHEBI:18107"/>
        <dbReference type="ChEBI" id="CHEBI:43474"/>
        <dbReference type="ChEBI" id="CHEBI:57720"/>
        <dbReference type="EC" id="2.4.2.1"/>
    </reaction>
</comment>
<dbReference type="Proteomes" id="UP000184342">
    <property type="component" value="Unassembled WGS sequence"/>
</dbReference>
<dbReference type="SUPFAM" id="SSF51182">
    <property type="entry name" value="RmlC-like cupins"/>
    <property type="match status" value="1"/>
</dbReference>
<evidence type="ECO:0000256" key="3">
    <source>
        <dbReference type="HAMAP-Rule" id="MF_01537"/>
    </source>
</evidence>
<gene>
    <name evidence="3" type="primary">ppnP</name>
    <name evidence="4" type="ORF">SAMN02745691_02398</name>
</gene>
<dbReference type="STRING" id="1122934.SAMN02745691_02398"/>
<dbReference type="InterPro" id="IPR011051">
    <property type="entry name" value="RmlC_Cupin_sf"/>
</dbReference>
<comment type="catalytic activity">
    <reaction evidence="3">
        <text>uridine + phosphate = alpha-D-ribose 1-phosphate + uracil</text>
        <dbReference type="Rhea" id="RHEA:24388"/>
        <dbReference type="ChEBI" id="CHEBI:16704"/>
        <dbReference type="ChEBI" id="CHEBI:17568"/>
        <dbReference type="ChEBI" id="CHEBI:43474"/>
        <dbReference type="ChEBI" id="CHEBI:57720"/>
        <dbReference type="EC" id="2.4.2.2"/>
    </reaction>
</comment>
<comment type="function">
    <text evidence="3">Catalyzes the phosphorolysis of diverse nucleosides, yielding D-ribose 1-phosphate and the respective free bases. Can use uridine, adenosine, guanosine, cytidine, thymidine, inosine and xanthosine as substrates. Also catalyzes the reverse reactions.</text>
</comment>
<name>A0A1M6LHI6_9FIRM</name>
<dbReference type="Gene3D" id="2.60.120.10">
    <property type="entry name" value="Jelly Rolls"/>
    <property type="match status" value="1"/>
</dbReference>
<keyword evidence="1 3" id="KW-0328">Glycosyltransferase</keyword>
<organism evidence="4 5">
    <name type="scientific">Parasporobacterium paucivorans DSM 15970</name>
    <dbReference type="NCBI Taxonomy" id="1122934"/>
    <lineage>
        <taxon>Bacteria</taxon>
        <taxon>Bacillati</taxon>
        <taxon>Bacillota</taxon>
        <taxon>Clostridia</taxon>
        <taxon>Lachnospirales</taxon>
        <taxon>Lachnospiraceae</taxon>
        <taxon>Parasporobacterium</taxon>
    </lineage>
</organism>
<reference evidence="4 5" key="1">
    <citation type="submission" date="2016-11" db="EMBL/GenBank/DDBJ databases">
        <authorList>
            <person name="Jaros S."/>
            <person name="Januszkiewicz K."/>
            <person name="Wedrychowicz H."/>
        </authorList>
    </citation>
    <scope>NUCLEOTIDE SEQUENCE [LARGE SCALE GENOMIC DNA]</scope>
    <source>
        <strain evidence="4 5">DSM 15970</strain>
    </source>
</reference>
<dbReference type="InterPro" id="IPR009664">
    <property type="entry name" value="Ppnp"/>
</dbReference>
<keyword evidence="5" id="KW-1185">Reference proteome</keyword>
<dbReference type="PANTHER" id="PTHR36540:SF1">
    <property type="entry name" value="PYRIMIDINE_PURINE NUCLEOSIDE PHOSPHORYLASE"/>
    <property type="match status" value="1"/>
</dbReference>
<comment type="catalytic activity">
    <reaction evidence="3">
        <text>adenosine + phosphate = alpha-D-ribose 1-phosphate + adenine</text>
        <dbReference type="Rhea" id="RHEA:27642"/>
        <dbReference type="ChEBI" id="CHEBI:16335"/>
        <dbReference type="ChEBI" id="CHEBI:16708"/>
        <dbReference type="ChEBI" id="CHEBI:43474"/>
        <dbReference type="ChEBI" id="CHEBI:57720"/>
        <dbReference type="EC" id="2.4.2.1"/>
    </reaction>
</comment>
<dbReference type="GO" id="GO:0004850">
    <property type="term" value="F:uridine phosphorylase activity"/>
    <property type="evidence" value="ECO:0007669"/>
    <property type="project" value="RHEA"/>
</dbReference>
<comment type="catalytic activity">
    <reaction evidence="3">
        <text>inosine + phosphate = alpha-D-ribose 1-phosphate + hypoxanthine</text>
        <dbReference type="Rhea" id="RHEA:27646"/>
        <dbReference type="ChEBI" id="CHEBI:17368"/>
        <dbReference type="ChEBI" id="CHEBI:17596"/>
        <dbReference type="ChEBI" id="CHEBI:43474"/>
        <dbReference type="ChEBI" id="CHEBI:57720"/>
        <dbReference type="EC" id="2.4.2.1"/>
    </reaction>
</comment>
<comment type="catalytic activity">
    <reaction evidence="3">
        <text>cytidine + phosphate = cytosine + alpha-D-ribose 1-phosphate</text>
        <dbReference type="Rhea" id="RHEA:52540"/>
        <dbReference type="ChEBI" id="CHEBI:16040"/>
        <dbReference type="ChEBI" id="CHEBI:17562"/>
        <dbReference type="ChEBI" id="CHEBI:43474"/>
        <dbReference type="ChEBI" id="CHEBI:57720"/>
        <dbReference type="EC" id="2.4.2.2"/>
    </reaction>
</comment>
<dbReference type="PANTHER" id="PTHR36540">
    <property type="entry name" value="PYRIMIDINE/PURINE NUCLEOSIDE PHOSPHORYLASE"/>
    <property type="match status" value="1"/>
</dbReference>
<accession>A0A1M6LHI6</accession>
<dbReference type="EMBL" id="FQYT01000036">
    <property type="protein sequence ID" value="SHJ70608.1"/>
    <property type="molecule type" value="Genomic_DNA"/>
</dbReference>
<proteinExistence type="inferred from homology"/>
<dbReference type="AlphaFoldDB" id="A0A1M6LHI6"/>
<keyword evidence="2 3" id="KW-0808">Transferase</keyword>
<dbReference type="HAMAP" id="MF_01537">
    <property type="entry name" value="Nucleos_phosphorylase_PpnP"/>
    <property type="match status" value="1"/>
</dbReference>
<evidence type="ECO:0000256" key="1">
    <source>
        <dbReference type="ARBA" id="ARBA00022676"/>
    </source>
</evidence>